<sequence length="407" mass="44735">MIALNELSNLSKVCTCGNQHYEITIDKIVISHEALKQAVSYTIDQSFQNIAIIADQTTFKVAGERLANLYKEANVNHEVVIIEANEINDVIADEVSLIEAMLGISQNTDVVIAVGSGTIHDIARFASFKMGKPFISVPTAPSVDGFNSMGAPVVIKGVKTTYQMQSPIALFADISILQEAPKEMIAAGFGDMIGKYTSLADWKFSHLIAGESYCPLSAQLTEEALEECVKQVDKISEADEEGIKILIEALIQSGMAMLLVGHSSPASGGEHHLSHYWEMEFLKQGKAQVLHGAKVGVSAQLILDLYKKEVLQLVSSTKRLEELDVNTEDKLDNVIARQKEVVEVLNSLPDASILANLLQKLEGIVRPTELGISTELVRNSLHEAHLLRNRYTMLKFWNEHVGIHQYA</sequence>
<dbReference type="Proteomes" id="UP000078534">
    <property type="component" value="Unassembled WGS sequence"/>
</dbReference>
<accession>A0A179SY93</accession>
<protein>
    <submittedName>
        <fullName evidence="10">Glycerol-1-phosphate dehydrogenase</fullName>
    </submittedName>
</protein>
<gene>
    <name evidence="10" type="ORF">A6K24_04620</name>
</gene>
<keyword evidence="5" id="KW-0560">Oxidoreductase</keyword>
<evidence type="ECO:0000256" key="6">
    <source>
        <dbReference type="ARBA" id="ARBA00023027"/>
    </source>
</evidence>
<dbReference type="STRING" id="152268.A6K24_04620"/>
<evidence type="ECO:0000313" key="11">
    <source>
        <dbReference type="Proteomes" id="UP000078534"/>
    </source>
</evidence>
<evidence type="ECO:0000256" key="9">
    <source>
        <dbReference type="ARBA" id="ARBA00023264"/>
    </source>
</evidence>
<reference evidence="11" key="1">
    <citation type="submission" date="2016-04" db="EMBL/GenBank/DDBJ databases">
        <authorList>
            <person name="Lyu Z."/>
            <person name="Lyu W."/>
        </authorList>
    </citation>
    <scope>NUCLEOTIDE SEQUENCE [LARGE SCALE GENOMIC DNA]</scope>
    <source>
        <strain evidence="11">C44</strain>
    </source>
</reference>
<evidence type="ECO:0000256" key="8">
    <source>
        <dbReference type="ARBA" id="ARBA00023209"/>
    </source>
</evidence>
<proteinExistence type="predicted"/>
<dbReference type="EMBL" id="LWSG01000012">
    <property type="protein sequence ID" value="OAS86796.1"/>
    <property type="molecule type" value="Genomic_DNA"/>
</dbReference>
<dbReference type="RefSeq" id="WP_066331335.1">
    <property type="nucleotide sequence ID" value="NZ_LWSG01000012.1"/>
</dbReference>
<dbReference type="Gene3D" id="3.40.50.1970">
    <property type="match status" value="1"/>
</dbReference>
<keyword evidence="2" id="KW-0444">Lipid biosynthesis</keyword>
<dbReference type="AlphaFoldDB" id="A0A179SY93"/>
<evidence type="ECO:0000313" key="10">
    <source>
        <dbReference type="EMBL" id="OAS86796.1"/>
    </source>
</evidence>
<evidence type="ECO:0000256" key="7">
    <source>
        <dbReference type="ARBA" id="ARBA00023098"/>
    </source>
</evidence>
<keyword evidence="7" id="KW-0443">Lipid metabolism</keyword>
<keyword evidence="11" id="KW-1185">Reference proteome</keyword>
<dbReference type="CDD" id="cd08175">
    <property type="entry name" value="G1PDH"/>
    <property type="match status" value="1"/>
</dbReference>
<dbReference type="GO" id="GO:0046872">
    <property type="term" value="F:metal ion binding"/>
    <property type="evidence" value="ECO:0007669"/>
    <property type="project" value="UniProtKB-KW"/>
</dbReference>
<keyword evidence="8" id="KW-0594">Phospholipid biosynthesis</keyword>
<dbReference type="InterPro" id="IPR032837">
    <property type="entry name" value="G1PDH"/>
</dbReference>
<dbReference type="OrthoDB" id="9763580at2"/>
<keyword evidence="1" id="KW-0963">Cytoplasm</keyword>
<evidence type="ECO:0000256" key="5">
    <source>
        <dbReference type="ARBA" id="ARBA00023002"/>
    </source>
</evidence>
<dbReference type="SUPFAM" id="SSF56796">
    <property type="entry name" value="Dehydroquinate synthase-like"/>
    <property type="match status" value="1"/>
</dbReference>
<keyword evidence="6" id="KW-0520">NAD</keyword>
<dbReference type="InterPro" id="IPR016205">
    <property type="entry name" value="Glycerol_DH"/>
</dbReference>
<evidence type="ECO:0000256" key="4">
    <source>
        <dbReference type="ARBA" id="ARBA00022857"/>
    </source>
</evidence>
<keyword evidence="3" id="KW-0479">Metal-binding</keyword>
<dbReference type="Gene3D" id="1.20.1090.10">
    <property type="entry name" value="Dehydroquinate synthase-like - alpha domain"/>
    <property type="match status" value="1"/>
</dbReference>
<name>A0A179SY93_9BACI</name>
<keyword evidence="9" id="KW-1208">Phospholipid metabolism</keyword>
<dbReference type="PANTHER" id="PTHR43616">
    <property type="entry name" value="GLYCEROL DEHYDROGENASE"/>
    <property type="match status" value="1"/>
</dbReference>
<organism evidence="10 11">
    <name type="scientific">Metabacillus litoralis</name>
    <dbReference type="NCBI Taxonomy" id="152268"/>
    <lineage>
        <taxon>Bacteria</taxon>
        <taxon>Bacillati</taxon>
        <taxon>Bacillota</taxon>
        <taxon>Bacilli</taxon>
        <taxon>Bacillales</taxon>
        <taxon>Bacillaceae</taxon>
        <taxon>Metabacillus</taxon>
    </lineage>
</organism>
<comment type="caution">
    <text evidence="10">The sequence shown here is derived from an EMBL/GenBank/DDBJ whole genome shotgun (WGS) entry which is preliminary data.</text>
</comment>
<evidence type="ECO:0000256" key="3">
    <source>
        <dbReference type="ARBA" id="ARBA00022723"/>
    </source>
</evidence>
<evidence type="ECO:0000256" key="2">
    <source>
        <dbReference type="ARBA" id="ARBA00022516"/>
    </source>
</evidence>
<keyword evidence="4" id="KW-0521">NADP</keyword>
<dbReference type="GO" id="GO:0008654">
    <property type="term" value="P:phospholipid biosynthetic process"/>
    <property type="evidence" value="ECO:0007669"/>
    <property type="project" value="UniProtKB-KW"/>
</dbReference>
<dbReference type="Pfam" id="PF13685">
    <property type="entry name" value="Fe-ADH_2"/>
    <property type="match status" value="1"/>
</dbReference>
<evidence type="ECO:0000256" key="1">
    <source>
        <dbReference type="ARBA" id="ARBA00022490"/>
    </source>
</evidence>
<dbReference type="GO" id="GO:0016614">
    <property type="term" value="F:oxidoreductase activity, acting on CH-OH group of donors"/>
    <property type="evidence" value="ECO:0007669"/>
    <property type="project" value="InterPro"/>
</dbReference>
<dbReference type="PANTHER" id="PTHR43616:SF5">
    <property type="entry name" value="GLYCEROL DEHYDROGENASE 1"/>
    <property type="match status" value="1"/>
</dbReference>